<dbReference type="Pfam" id="PF00126">
    <property type="entry name" value="HTH_1"/>
    <property type="match status" value="1"/>
</dbReference>
<sequence length="332" mass="37138">MTSHALLDTNQLHTFVILAESNSITEAAQKLKVTQPAISQCLRQLESQLGTELIVRRKKPVQLTMAGRALKQKADVIIGELTRLNGLVRDASNQRALQCRLGLVTSCSEVFGSLLITELCETTEQIMLKSGNTSTLVEQLLNRDIDILVSDDPLLELDAYSQWELFRDPLVIAVPENYLKTLAFDAKGRVNVHTLAKNKPLIKFGKNTSIGTLSELALRRMNLMTDVRFETDDTHTLMNFVRDGHGWGILSSLCVAQSIHSLDQVHLFELDSSRHARTLYLVYRGSEMGSIPAKIEASIKQILTESVVPSIQKNPLGFLVMLLMLWRRCVMV</sequence>
<keyword evidence="3" id="KW-0238">DNA-binding</keyword>
<gene>
    <name evidence="6" type="ORF">O1D97_13675</name>
</gene>
<dbReference type="PRINTS" id="PR00039">
    <property type="entry name" value="HTHLYSR"/>
</dbReference>
<evidence type="ECO:0000256" key="3">
    <source>
        <dbReference type="ARBA" id="ARBA00023125"/>
    </source>
</evidence>
<dbReference type="EMBL" id="JAPUBN010000018">
    <property type="protein sequence ID" value="MCZ2722631.1"/>
    <property type="molecule type" value="Genomic_DNA"/>
</dbReference>
<dbReference type="Gene3D" id="1.10.10.10">
    <property type="entry name" value="Winged helix-like DNA-binding domain superfamily/Winged helix DNA-binding domain"/>
    <property type="match status" value="1"/>
</dbReference>
<dbReference type="RefSeq" id="WP_269126405.1">
    <property type="nucleotide sequence ID" value="NZ_JAPUBN010000018.1"/>
</dbReference>
<keyword evidence="4" id="KW-0804">Transcription</keyword>
<keyword evidence="7" id="KW-1185">Reference proteome</keyword>
<dbReference type="Proteomes" id="UP001149719">
    <property type="component" value="Unassembled WGS sequence"/>
</dbReference>
<dbReference type="SUPFAM" id="SSF46785">
    <property type="entry name" value="Winged helix' DNA-binding domain"/>
    <property type="match status" value="1"/>
</dbReference>
<accession>A0ABT4JW72</accession>
<evidence type="ECO:0000256" key="1">
    <source>
        <dbReference type="ARBA" id="ARBA00009437"/>
    </source>
</evidence>
<keyword evidence="2" id="KW-0805">Transcription regulation</keyword>
<dbReference type="InterPro" id="IPR005119">
    <property type="entry name" value="LysR_subst-bd"/>
</dbReference>
<dbReference type="Pfam" id="PF03466">
    <property type="entry name" value="LysR_substrate"/>
    <property type="match status" value="1"/>
</dbReference>
<comment type="caution">
    <text evidence="6">The sequence shown here is derived from an EMBL/GenBank/DDBJ whole genome shotgun (WGS) entry which is preliminary data.</text>
</comment>
<dbReference type="InterPro" id="IPR036390">
    <property type="entry name" value="WH_DNA-bd_sf"/>
</dbReference>
<dbReference type="PANTHER" id="PTHR30126">
    <property type="entry name" value="HTH-TYPE TRANSCRIPTIONAL REGULATOR"/>
    <property type="match status" value="1"/>
</dbReference>
<name>A0ABT4JW72_9GAMM</name>
<dbReference type="PROSITE" id="PS50931">
    <property type="entry name" value="HTH_LYSR"/>
    <property type="match status" value="1"/>
</dbReference>
<organism evidence="6 7">
    <name type="scientific">Marinomonas phaeophyticola</name>
    <dbReference type="NCBI Taxonomy" id="3004091"/>
    <lineage>
        <taxon>Bacteria</taxon>
        <taxon>Pseudomonadati</taxon>
        <taxon>Pseudomonadota</taxon>
        <taxon>Gammaproteobacteria</taxon>
        <taxon>Oceanospirillales</taxon>
        <taxon>Oceanospirillaceae</taxon>
        <taxon>Marinomonas</taxon>
    </lineage>
</organism>
<protein>
    <submittedName>
        <fullName evidence="6">LysR family transcriptional regulator</fullName>
    </submittedName>
</protein>
<evidence type="ECO:0000313" key="7">
    <source>
        <dbReference type="Proteomes" id="UP001149719"/>
    </source>
</evidence>
<evidence type="ECO:0000313" key="6">
    <source>
        <dbReference type="EMBL" id="MCZ2722631.1"/>
    </source>
</evidence>
<dbReference type="InterPro" id="IPR036388">
    <property type="entry name" value="WH-like_DNA-bd_sf"/>
</dbReference>
<dbReference type="Gene3D" id="3.40.190.10">
    <property type="entry name" value="Periplasmic binding protein-like II"/>
    <property type="match status" value="2"/>
</dbReference>
<proteinExistence type="inferred from homology"/>
<comment type="similarity">
    <text evidence="1">Belongs to the LysR transcriptional regulatory family.</text>
</comment>
<dbReference type="InterPro" id="IPR000847">
    <property type="entry name" value="LysR_HTH_N"/>
</dbReference>
<reference evidence="6" key="1">
    <citation type="submission" date="2022-12" db="EMBL/GenBank/DDBJ databases">
        <title>Marinomonas 15G1-11 sp. nov, isolated from marine algae.</title>
        <authorList>
            <person name="Butt M."/>
            <person name="Choi D.G."/>
            <person name="Kim J.M."/>
            <person name="Lee J.K."/>
            <person name="Baek J.H."/>
            <person name="Jeon C.O."/>
        </authorList>
    </citation>
    <scope>NUCLEOTIDE SEQUENCE</scope>
    <source>
        <strain evidence="6">15G1-11</strain>
    </source>
</reference>
<dbReference type="PANTHER" id="PTHR30126:SF40">
    <property type="entry name" value="HTH-TYPE TRANSCRIPTIONAL REGULATOR GLTR"/>
    <property type="match status" value="1"/>
</dbReference>
<feature type="domain" description="HTH lysR-type" evidence="5">
    <location>
        <begin position="7"/>
        <end position="64"/>
    </location>
</feature>
<evidence type="ECO:0000259" key="5">
    <source>
        <dbReference type="PROSITE" id="PS50931"/>
    </source>
</evidence>
<evidence type="ECO:0000256" key="2">
    <source>
        <dbReference type="ARBA" id="ARBA00023015"/>
    </source>
</evidence>
<evidence type="ECO:0000256" key="4">
    <source>
        <dbReference type="ARBA" id="ARBA00023163"/>
    </source>
</evidence>
<dbReference type="SUPFAM" id="SSF53850">
    <property type="entry name" value="Periplasmic binding protein-like II"/>
    <property type="match status" value="1"/>
</dbReference>
<dbReference type="CDD" id="cd05466">
    <property type="entry name" value="PBP2_LTTR_substrate"/>
    <property type="match status" value="1"/>
</dbReference>